<protein>
    <submittedName>
        <fullName evidence="2">Uncharacterized protein</fullName>
    </submittedName>
</protein>
<gene>
    <name evidence="2" type="ORF">BGW38_000042</name>
</gene>
<dbReference type="Proteomes" id="UP000780801">
    <property type="component" value="Unassembled WGS sequence"/>
</dbReference>
<evidence type="ECO:0000256" key="1">
    <source>
        <dbReference type="SAM" id="Phobius"/>
    </source>
</evidence>
<proteinExistence type="predicted"/>
<organism evidence="2 3">
    <name type="scientific">Lunasporangiospora selenospora</name>
    <dbReference type="NCBI Taxonomy" id="979761"/>
    <lineage>
        <taxon>Eukaryota</taxon>
        <taxon>Fungi</taxon>
        <taxon>Fungi incertae sedis</taxon>
        <taxon>Mucoromycota</taxon>
        <taxon>Mortierellomycotina</taxon>
        <taxon>Mortierellomycetes</taxon>
        <taxon>Mortierellales</taxon>
        <taxon>Mortierellaceae</taxon>
        <taxon>Lunasporangiospora</taxon>
    </lineage>
</organism>
<dbReference type="EMBL" id="JAABOA010001001">
    <property type="protein sequence ID" value="KAF9582576.1"/>
    <property type="molecule type" value="Genomic_DNA"/>
</dbReference>
<dbReference type="PANTHER" id="PTHR39218:SF1">
    <property type="entry name" value="OXIDOREDUCTASE 14 KDA SUBUNIT, PUTATIVE (AFU_ORTHOLOGUE AFUA_1G12110)-RELATED"/>
    <property type="match status" value="1"/>
</dbReference>
<keyword evidence="1" id="KW-1133">Transmembrane helix</keyword>
<dbReference type="PANTHER" id="PTHR39218">
    <property type="entry name" value="OXIDOREDUCTASE 14 KDA SUBUNIT, PUTATIVE (AFU_ORTHOLOGUE AFUA_1G12110)-RELATED"/>
    <property type="match status" value="1"/>
</dbReference>
<reference evidence="2" key="1">
    <citation type="journal article" date="2020" name="Fungal Divers.">
        <title>Resolving the Mortierellaceae phylogeny through synthesis of multi-gene phylogenetics and phylogenomics.</title>
        <authorList>
            <person name="Vandepol N."/>
            <person name="Liber J."/>
            <person name="Desiro A."/>
            <person name="Na H."/>
            <person name="Kennedy M."/>
            <person name="Barry K."/>
            <person name="Grigoriev I.V."/>
            <person name="Miller A.N."/>
            <person name="O'Donnell K."/>
            <person name="Stajich J.E."/>
            <person name="Bonito G."/>
        </authorList>
    </citation>
    <scope>NUCLEOTIDE SEQUENCE</scope>
    <source>
        <strain evidence="2">KOD1015</strain>
    </source>
</reference>
<comment type="caution">
    <text evidence="2">The sequence shown here is derived from an EMBL/GenBank/DDBJ whole genome shotgun (WGS) entry which is preliminary data.</text>
</comment>
<name>A0A9P6FXK2_9FUNG</name>
<feature type="transmembrane region" description="Helical" evidence="1">
    <location>
        <begin position="31"/>
        <end position="50"/>
    </location>
</feature>
<dbReference type="AlphaFoldDB" id="A0A9P6FXK2"/>
<keyword evidence="3" id="KW-1185">Reference proteome</keyword>
<keyword evidence="1" id="KW-0812">Transmembrane</keyword>
<keyword evidence="1" id="KW-0472">Membrane</keyword>
<sequence length="83" mass="8729">MALLGTVAGFATFGIAARGLGLSIQRQPLTSGLAGYGASAAALGAFGYYIHHLEQRQNEILNDRKQVLTANRARRLAAEEATA</sequence>
<dbReference type="OrthoDB" id="2141050at2759"/>
<evidence type="ECO:0000313" key="2">
    <source>
        <dbReference type="EMBL" id="KAF9582576.1"/>
    </source>
</evidence>
<evidence type="ECO:0000313" key="3">
    <source>
        <dbReference type="Proteomes" id="UP000780801"/>
    </source>
</evidence>
<accession>A0A9P6FXK2</accession>